<dbReference type="RefSeq" id="WP_213486105.1">
    <property type="nucleotide sequence ID" value="NZ_CAJRAY010000085.1"/>
</dbReference>
<evidence type="ECO:0000313" key="4">
    <source>
        <dbReference type="Proteomes" id="UP000681526"/>
    </source>
</evidence>
<evidence type="ECO:0000259" key="2">
    <source>
        <dbReference type="PROSITE" id="PS50975"/>
    </source>
</evidence>
<sequence>MRAIWPDCERPARRGGRGRFGVLISREPTGGRMPEDRLCRMLAAAGSDMGLDVIVFAPEGVREERGRGLVRGWTLAEGGWMPLLAPVPPVWFDRRFPRSPAEQAAGARAVRILRRHGAAPLGCALPGKAQVYAALRRCRALAPLLPPTAAFRPRRLAGLLKAHPAGLFLKPAAGMQGRGTAALRPEPGGGIVRIAGRTMRNEAFELRVPEERLAQAAEALTRGRPYLVQPLLDLRTAKDEPFDLRLFVQKDGSGRWGVTGAAVRIGRRGTVASNLHGGGTARPALPFLAAMLGDQAAARLLGEAKRAALLAAREAERAFGRLAEIGADFGIEPDGRLWLLELNAKPGRAIFAEIGDDAGERLAAERTISYGLRLMAAGAPARGAPGPALLTDRRRKRCMNGTTAHSTATMQEVQS</sequence>
<dbReference type="InterPro" id="IPR026838">
    <property type="entry name" value="YheC/D"/>
</dbReference>
<dbReference type="Pfam" id="PF14398">
    <property type="entry name" value="ATPgrasp_YheCD"/>
    <property type="match status" value="1"/>
</dbReference>
<gene>
    <name evidence="3" type="primary">txxe 3522-yheC1</name>
    <name evidence="3" type="ORF">TXXE_17075</name>
</gene>
<evidence type="ECO:0000313" key="3">
    <source>
        <dbReference type="EMBL" id="CAG5091922.1"/>
    </source>
</evidence>
<reference evidence="3 4" key="1">
    <citation type="submission" date="2021-04" db="EMBL/GenBank/DDBJ databases">
        <authorList>
            <person name="Rakotoarivonina H."/>
        </authorList>
    </citation>
    <scope>NUCLEOTIDE SEQUENCE [LARGE SCALE GENOMIC DNA]</scope>
    <source>
        <strain evidence="3 4">XE</strain>
    </source>
</reference>
<dbReference type="InterPro" id="IPR011761">
    <property type="entry name" value="ATP-grasp"/>
</dbReference>
<keyword evidence="4" id="KW-1185">Reference proteome</keyword>
<comment type="caution">
    <text evidence="3">The sequence shown here is derived from an EMBL/GenBank/DDBJ whole genome shotgun (WGS) entry which is preliminary data.</text>
</comment>
<dbReference type="Proteomes" id="UP000681526">
    <property type="component" value="Unassembled WGS sequence"/>
</dbReference>
<proteinExistence type="predicted"/>
<keyword evidence="1" id="KW-0067">ATP-binding</keyword>
<feature type="domain" description="ATP-grasp" evidence="2">
    <location>
        <begin position="134"/>
        <end position="376"/>
    </location>
</feature>
<dbReference type="SUPFAM" id="SSF56059">
    <property type="entry name" value="Glutathione synthetase ATP-binding domain-like"/>
    <property type="match status" value="1"/>
</dbReference>
<dbReference type="EMBL" id="CAJRAY010000085">
    <property type="protein sequence ID" value="CAG5091922.1"/>
    <property type="molecule type" value="Genomic_DNA"/>
</dbReference>
<organism evidence="3 4">
    <name type="scientific">Thermobacillus xylanilyticus</name>
    <dbReference type="NCBI Taxonomy" id="76633"/>
    <lineage>
        <taxon>Bacteria</taxon>
        <taxon>Bacillati</taxon>
        <taxon>Bacillota</taxon>
        <taxon>Bacilli</taxon>
        <taxon>Bacillales</taxon>
        <taxon>Paenibacillaceae</taxon>
        <taxon>Thermobacillus</taxon>
    </lineage>
</organism>
<protein>
    <submittedName>
        <fullName evidence="3">Endospore coat-associated protein yheC</fullName>
    </submittedName>
</protein>
<keyword evidence="1" id="KW-0547">Nucleotide-binding</keyword>
<dbReference type="PROSITE" id="PS50975">
    <property type="entry name" value="ATP_GRASP"/>
    <property type="match status" value="1"/>
</dbReference>
<evidence type="ECO:0000256" key="1">
    <source>
        <dbReference type="PROSITE-ProRule" id="PRU00409"/>
    </source>
</evidence>
<dbReference type="Gene3D" id="3.30.470.20">
    <property type="entry name" value="ATP-grasp fold, B domain"/>
    <property type="match status" value="1"/>
</dbReference>
<accession>A0ABM8V814</accession>
<name>A0ABM8V814_THEXY</name>